<dbReference type="OrthoDB" id="1645729at2"/>
<keyword evidence="2" id="KW-1185">Reference proteome</keyword>
<proteinExistence type="predicted"/>
<dbReference type="RefSeq" id="WP_093855378.1">
    <property type="nucleotide sequence ID" value="NZ_BJVZ01000025.1"/>
</dbReference>
<dbReference type="AlphaFoldDB" id="A0A1G9WSL7"/>
<dbReference type="Proteomes" id="UP000199334">
    <property type="component" value="Unassembled WGS sequence"/>
</dbReference>
<dbReference type="EMBL" id="FNIG01000001">
    <property type="protein sequence ID" value="SDM87572.1"/>
    <property type="molecule type" value="Genomic_DNA"/>
</dbReference>
<sequence length="97" mass="11237">MNIHIEDQAIEWFMDEMDLDEGDVVRFYPKYGGTSVFQDGFSVAMDLSRANKPTVETEKQNISFQIDEKDVWFFKDQDLYIGLKGGEVAYSNEPINE</sequence>
<evidence type="ECO:0000313" key="2">
    <source>
        <dbReference type="Proteomes" id="UP000199334"/>
    </source>
</evidence>
<dbReference type="InterPro" id="IPR035903">
    <property type="entry name" value="HesB-like_dom_sf"/>
</dbReference>
<dbReference type="STRING" id="237069.SAMN05216498_0878"/>
<gene>
    <name evidence="1" type="ORF">SAMN05216498_0878</name>
</gene>
<dbReference type="SUPFAM" id="SSF89360">
    <property type="entry name" value="HesB-like domain"/>
    <property type="match status" value="1"/>
</dbReference>
<accession>A0A1G9WSL7</accession>
<evidence type="ECO:0000313" key="1">
    <source>
        <dbReference type="EMBL" id="SDM87572.1"/>
    </source>
</evidence>
<organism evidence="1 2">
    <name type="scientific">Tenuibacillus multivorans</name>
    <dbReference type="NCBI Taxonomy" id="237069"/>
    <lineage>
        <taxon>Bacteria</taxon>
        <taxon>Bacillati</taxon>
        <taxon>Bacillota</taxon>
        <taxon>Bacilli</taxon>
        <taxon>Bacillales</taxon>
        <taxon>Bacillaceae</taxon>
        <taxon>Tenuibacillus</taxon>
    </lineage>
</organism>
<reference evidence="1 2" key="1">
    <citation type="submission" date="2016-10" db="EMBL/GenBank/DDBJ databases">
        <authorList>
            <person name="de Groot N.N."/>
        </authorList>
    </citation>
    <scope>NUCLEOTIDE SEQUENCE [LARGE SCALE GENOMIC DNA]</scope>
    <source>
        <strain evidence="1 2">CGMCC 1.3442</strain>
    </source>
</reference>
<name>A0A1G9WSL7_9BACI</name>
<protein>
    <submittedName>
        <fullName evidence="1">Uncharacterized protein YneR</fullName>
    </submittedName>
</protein>